<sequence>MLYSVPYEFIKRKVDVRVTDTVIEIFYNHNRIASHQRLYGRKGQYSTVTEHMPADHQAYLEWNGDRFRKWAERIGTNTCKVVNAILTSQRVEQQSYRSCTGLLKLADKYSDQRLEAACRKALSYTASPSYKSIKNILASGQDNIDTESQAPNAASTQNKHAITRSADFYRR</sequence>
<organism evidence="3 4">
    <name type="scientific">Fusicatenibacter saccharivorans</name>
    <dbReference type="NCBI Taxonomy" id="1150298"/>
    <lineage>
        <taxon>Bacteria</taxon>
        <taxon>Bacillati</taxon>
        <taxon>Bacillota</taxon>
        <taxon>Clostridia</taxon>
        <taxon>Lachnospirales</taxon>
        <taxon>Lachnospiraceae</taxon>
        <taxon>Fusicatenibacter</taxon>
    </lineage>
</organism>
<feature type="compositionally biased region" description="Polar residues" evidence="1">
    <location>
        <begin position="144"/>
        <end position="160"/>
    </location>
</feature>
<evidence type="ECO:0000259" key="2">
    <source>
        <dbReference type="Pfam" id="PF22483"/>
    </source>
</evidence>
<accession>A0A174JN16</accession>
<feature type="domain" description="Transposase for insertion sequence element IS21-like C-terminal" evidence="2">
    <location>
        <begin position="3"/>
        <end position="44"/>
    </location>
</feature>
<evidence type="ECO:0000313" key="3">
    <source>
        <dbReference type="EMBL" id="CUO99536.1"/>
    </source>
</evidence>
<proteinExistence type="predicted"/>
<dbReference type="InterPro" id="IPR054353">
    <property type="entry name" value="IstA-like_C"/>
</dbReference>
<dbReference type="Pfam" id="PF22483">
    <property type="entry name" value="Mu-transpos_C_2"/>
    <property type="match status" value="1"/>
</dbReference>
<evidence type="ECO:0000313" key="4">
    <source>
        <dbReference type="Proteomes" id="UP000095706"/>
    </source>
</evidence>
<gene>
    <name evidence="3" type="ORF">ERS852406_03330</name>
</gene>
<evidence type="ECO:0000256" key="1">
    <source>
        <dbReference type="SAM" id="MobiDB-lite"/>
    </source>
</evidence>
<name>A0A174JN16_9FIRM</name>
<dbReference type="Proteomes" id="UP000095706">
    <property type="component" value="Unassembled WGS sequence"/>
</dbReference>
<dbReference type="EMBL" id="CYYV01000027">
    <property type="protein sequence ID" value="CUO99536.1"/>
    <property type="molecule type" value="Genomic_DNA"/>
</dbReference>
<reference evidence="3 4" key="1">
    <citation type="submission" date="2015-09" db="EMBL/GenBank/DDBJ databases">
        <authorList>
            <consortium name="Pathogen Informatics"/>
        </authorList>
    </citation>
    <scope>NUCLEOTIDE SEQUENCE [LARGE SCALE GENOMIC DNA]</scope>
    <source>
        <strain evidence="3 4">2789STDY5608849</strain>
    </source>
</reference>
<dbReference type="AlphaFoldDB" id="A0A174JN16"/>
<protein>
    <recommendedName>
        <fullName evidence="2">Transposase for insertion sequence element IS21-like C-terminal domain-containing protein</fullName>
    </recommendedName>
</protein>
<feature type="region of interest" description="Disordered" evidence="1">
    <location>
        <begin position="144"/>
        <end position="171"/>
    </location>
</feature>